<gene>
    <name evidence="1" type="ORF">C8D77_11466</name>
</gene>
<dbReference type="EMBL" id="QGGH01000014">
    <property type="protein sequence ID" value="PWJ87776.1"/>
    <property type="molecule type" value="Genomic_DNA"/>
</dbReference>
<organism evidence="1 2">
    <name type="scientific">Rhizobium loti</name>
    <name type="common">Mesorhizobium loti</name>
    <dbReference type="NCBI Taxonomy" id="381"/>
    <lineage>
        <taxon>Bacteria</taxon>
        <taxon>Pseudomonadati</taxon>
        <taxon>Pseudomonadota</taxon>
        <taxon>Alphaproteobacteria</taxon>
        <taxon>Hyphomicrobiales</taxon>
        <taxon>Phyllobacteriaceae</taxon>
        <taxon>Mesorhizobium</taxon>
    </lineage>
</organism>
<evidence type="ECO:0000313" key="1">
    <source>
        <dbReference type="EMBL" id="PWJ87776.1"/>
    </source>
</evidence>
<dbReference type="Proteomes" id="UP000245631">
    <property type="component" value="Unassembled WGS sequence"/>
</dbReference>
<dbReference type="GeneID" id="61055327"/>
<evidence type="ECO:0000313" key="2">
    <source>
        <dbReference type="Proteomes" id="UP000245631"/>
    </source>
</evidence>
<dbReference type="Pfam" id="PF21900">
    <property type="entry name" value="DUF6920"/>
    <property type="match status" value="1"/>
</dbReference>
<name>A0A8E2W7E7_RHILI</name>
<sequence>MAEDAVLIGKRLPAAVHDLALRLGVRPGTSRTTVKLKQTGRMKQKLEATSWMSFTATQTISTSECAFDWRARFGPFGMISARDALKGGQGQLDIMALGVIPLARAEHSSALMRGELMRYLAELAWAPDAILLNSALRWREDGPDRLAVSAGMGETAVEVTLSLDGDGRIAGAFAPDRPRSATAPILPTPWRGRFSDYRRHGNMWLPFAGEVAWEIDGKEIVYWQGRIDRWEAFDDSA</sequence>
<dbReference type="InterPro" id="IPR054213">
    <property type="entry name" value="DUF6920"/>
</dbReference>
<comment type="caution">
    <text evidence="1">The sequence shown here is derived from an EMBL/GenBank/DDBJ whole genome shotgun (WGS) entry which is preliminary data.</text>
</comment>
<reference evidence="1 2" key="1">
    <citation type="submission" date="2018-05" db="EMBL/GenBank/DDBJ databases">
        <title>Genomic Encyclopedia of Type Strains, Phase IV (KMG-IV): sequencing the most valuable type-strain genomes for metagenomic binning, comparative biology and taxonomic classification.</title>
        <authorList>
            <person name="Goeker M."/>
        </authorList>
    </citation>
    <scope>NUCLEOTIDE SEQUENCE [LARGE SCALE GENOMIC DNA]</scope>
    <source>
        <strain evidence="1 2">DSM 2626</strain>
    </source>
</reference>
<protein>
    <submittedName>
        <fullName evidence="1">Uncharacterized protein</fullName>
    </submittedName>
</protein>
<dbReference type="AlphaFoldDB" id="A0A8E2W7E7"/>
<accession>A0A8E2W7E7</accession>
<proteinExistence type="predicted"/>
<dbReference type="RefSeq" id="WP_109671250.1">
    <property type="nucleotide sequence ID" value="NZ_QGGH01000014.1"/>
</dbReference>